<dbReference type="AlphaFoldDB" id="U4KYV3"/>
<evidence type="ECO:0000313" key="1">
    <source>
        <dbReference type="EMBL" id="CCX07581.1"/>
    </source>
</evidence>
<organism evidence="1 2">
    <name type="scientific">Pyronema omphalodes (strain CBS 100304)</name>
    <name type="common">Pyronema confluens</name>
    <dbReference type="NCBI Taxonomy" id="1076935"/>
    <lineage>
        <taxon>Eukaryota</taxon>
        <taxon>Fungi</taxon>
        <taxon>Dikarya</taxon>
        <taxon>Ascomycota</taxon>
        <taxon>Pezizomycotina</taxon>
        <taxon>Pezizomycetes</taxon>
        <taxon>Pezizales</taxon>
        <taxon>Pyronemataceae</taxon>
        <taxon>Pyronema</taxon>
    </lineage>
</organism>
<keyword evidence="2" id="KW-1185">Reference proteome</keyword>
<name>U4KYV3_PYROM</name>
<dbReference type="Proteomes" id="UP000018144">
    <property type="component" value="Unassembled WGS sequence"/>
</dbReference>
<reference evidence="1 2" key="1">
    <citation type="journal article" date="2013" name="PLoS Genet.">
        <title>The genome and development-dependent transcriptomes of Pyronema confluens: a window into fungal evolution.</title>
        <authorList>
            <person name="Traeger S."/>
            <person name="Altegoer F."/>
            <person name="Freitag M."/>
            <person name="Gabaldon T."/>
            <person name="Kempken F."/>
            <person name="Kumar A."/>
            <person name="Marcet-Houben M."/>
            <person name="Poggeler S."/>
            <person name="Stajich J.E."/>
            <person name="Nowrousian M."/>
        </authorList>
    </citation>
    <scope>NUCLEOTIDE SEQUENCE [LARGE SCALE GENOMIC DNA]</scope>
    <source>
        <strain evidence="2">CBS 100304</strain>
        <tissue evidence="1">Vegetative mycelium</tissue>
    </source>
</reference>
<accession>U4KYV3</accession>
<proteinExistence type="predicted"/>
<protein>
    <submittedName>
        <fullName evidence="1">Uncharacterized protein</fullName>
    </submittedName>
</protein>
<gene>
    <name evidence="1" type="ORF">PCON_07170</name>
</gene>
<dbReference type="EMBL" id="HF935357">
    <property type="protein sequence ID" value="CCX07581.1"/>
    <property type="molecule type" value="Genomic_DNA"/>
</dbReference>
<evidence type="ECO:0000313" key="2">
    <source>
        <dbReference type="Proteomes" id="UP000018144"/>
    </source>
</evidence>
<sequence>MIVSCRPGSPSYVTGQAALMQGPAYLEYLEYLEEHSAGIAGGLNGETGWKLQAGKVFCFMRGDFR</sequence>